<reference evidence="2" key="1">
    <citation type="journal article" date="2019" name="Int. J. Syst. Evol. Microbiol.">
        <title>The Global Catalogue of Microorganisms (GCM) 10K type strain sequencing project: providing services to taxonomists for standard genome sequencing and annotation.</title>
        <authorList>
            <consortium name="The Broad Institute Genomics Platform"/>
            <consortium name="The Broad Institute Genome Sequencing Center for Infectious Disease"/>
            <person name="Wu L."/>
            <person name="Ma J."/>
        </authorList>
    </citation>
    <scope>NUCLEOTIDE SEQUENCE [LARGE SCALE GENOMIC DNA]</scope>
    <source>
        <strain evidence="2">JCM 17342</strain>
    </source>
</reference>
<dbReference type="Proteomes" id="UP001501747">
    <property type="component" value="Unassembled WGS sequence"/>
</dbReference>
<proteinExistence type="predicted"/>
<name>A0ABP7SY21_9PSEU</name>
<accession>A0ABP7SY21</accession>
<dbReference type="EMBL" id="BAABAL010000017">
    <property type="protein sequence ID" value="GAA4018135.1"/>
    <property type="molecule type" value="Genomic_DNA"/>
</dbReference>
<evidence type="ECO:0000313" key="2">
    <source>
        <dbReference type="Proteomes" id="UP001501747"/>
    </source>
</evidence>
<comment type="caution">
    <text evidence="1">The sequence shown here is derived from an EMBL/GenBank/DDBJ whole genome shotgun (WGS) entry which is preliminary data.</text>
</comment>
<sequence length="86" mass="9370">MDPNVFALQRLMLAGWIGVPIGDPRDPDMLVYIRRTPVVEDSIRVKAHDDAVAFRRVAGAITATAEGHVAAVVETALGWSSLVLFR</sequence>
<protein>
    <submittedName>
        <fullName evidence="1">Uncharacterized protein</fullName>
    </submittedName>
</protein>
<keyword evidence="2" id="KW-1185">Reference proteome</keyword>
<evidence type="ECO:0000313" key="1">
    <source>
        <dbReference type="EMBL" id="GAA4018135.1"/>
    </source>
</evidence>
<gene>
    <name evidence="1" type="ORF">GCM10022247_46980</name>
</gene>
<organism evidence="1 2">
    <name type="scientific">Allokutzneria multivorans</name>
    <dbReference type="NCBI Taxonomy" id="1142134"/>
    <lineage>
        <taxon>Bacteria</taxon>
        <taxon>Bacillati</taxon>
        <taxon>Actinomycetota</taxon>
        <taxon>Actinomycetes</taxon>
        <taxon>Pseudonocardiales</taxon>
        <taxon>Pseudonocardiaceae</taxon>
        <taxon>Allokutzneria</taxon>
    </lineage>
</organism>
<dbReference type="RefSeq" id="WP_344878306.1">
    <property type="nucleotide sequence ID" value="NZ_BAABAL010000017.1"/>
</dbReference>